<sequence length="299" mass="31782">MKTSRRGKALGGALLVATGLLAVYSVTAERPPVLQAAGGPSSTAMAPTAVAVSQAPQAMNLEPLAARFEDATRLEFERVSAAAERGDVRAQRRLAELYEKCFSVNVRRASYLEGVENMAMLHSDPDAGQQMRLIGQRVFAQCGGVDDGQFIPLDAMLLWREQAARGGDLASQLWLRQRNVTSPLTAKEYAGLAAQVIASGDATAMAYLGDLAVTAGGLKAPDVDPHISGLAWQIAACQQGRACAAGSELMDVMCLNLGACTETDATVVLRLMAADRQAALDAEIARILSRVDKMRQHTR</sequence>
<proteinExistence type="predicted"/>
<dbReference type="RefSeq" id="WP_259258867.1">
    <property type="nucleotide sequence ID" value="NZ_JANUEK010000001.1"/>
</dbReference>
<comment type="caution">
    <text evidence="1">The sequence shown here is derived from an EMBL/GenBank/DDBJ whole genome shotgun (WGS) entry which is preliminary data.</text>
</comment>
<dbReference type="AlphaFoldDB" id="A0AAW5PDM0"/>
<name>A0AAW5PDM0_9GAMM</name>
<gene>
    <name evidence="1" type="ORF">M2412_000077</name>
</gene>
<dbReference type="EMBL" id="JANUEK010000001">
    <property type="protein sequence ID" value="MCS4278116.1"/>
    <property type="molecule type" value="Genomic_DNA"/>
</dbReference>
<dbReference type="Proteomes" id="UP001320691">
    <property type="component" value="Unassembled WGS sequence"/>
</dbReference>
<reference evidence="1" key="1">
    <citation type="submission" date="2022-08" db="EMBL/GenBank/DDBJ databases">
        <title>Genomic analyses of the natural microbiome of Caenorhabditis elegans.</title>
        <authorList>
            <person name="Samuel B."/>
        </authorList>
    </citation>
    <scope>NUCLEOTIDE SEQUENCE</scope>
    <source>
        <strain evidence="1">BIGb0277</strain>
    </source>
</reference>
<organism evidence="1 2">
    <name type="scientific">Stenotrophomonas rhizophila</name>
    <dbReference type="NCBI Taxonomy" id="216778"/>
    <lineage>
        <taxon>Bacteria</taxon>
        <taxon>Pseudomonadati</taxon>
        <taxon>Pseudomonadota</taxon>
        <taxon>Gammaproteobacteria</taxon>
        <taxon>Lysobacterales</taxon>
        <taxon>Lysobacteraceae</taxon>
        <taxon>Stenotrophomonas</taxon>
    </lineage>
</organism>
<evidence type="ECO:0000313" key="1">
    <source>
        <dbReference type="EMBL" id="MCS4278116.1"/>
    </source>
</evidence>
<evidence type="ECO:0008006" key="3">
    <source>
        <dbReference type="Google" id="ProtNLM"/>
    </source>
</evidence>
<evidence type="ECO:0000313" key="2">
    <source>
        <dbReference type="Proteomes" id="UP001320691"/>
    </source>
</evidence>
<protein>
    <recommendedName>
        <fullName evidence="3">Sel1 repeat family protein</fullName>
    </recommendedName>
</protein>
<accession>A0AAW5PDM0</accession>